<name>T0KSN4_9BACT</name>
<evidence type="ECO:0000256" key="4">
    <source>
        <dbReference type="SAM" id="Phobius"/>
    </source>
</evidence>
<keyword evidence="2" id="KW-0201">Cytochrome c-type biogenesis</keyword>
<keyword evidence="7" id="KW-1185">Reference proteome</keyword>
<evidence type="ECO:0000256" key="3">
    <source>
        <dbReference type="ARBA" id="ARBA00023284"/>
    </source>
</evidence>
<dbReference type="Gene3D" id="3.40.30.10">
    <property type="entry name" value="Glutaredoxin"/>
    <property type="match status" value="1"/>
</dbReference>
<dbReference type="RefSeq" id="WP_021286882.1">
    <property type="nucleotide sequence ID" value="NZ_AUPZ01000004.1"/>
</dbReference>
<dbReference type="PANTHER" id="PTHR42852">
    <property type="entry name" value="THIOL:DISULFIDE INTERCHANGE PROTEIN DSBE"/>
    <property type="match status" value="1"/>
</dbReference>
<dbReference type="STRING" id="1172190.M947_03015"/>
<keyword evidence="4" id="KW-1133">Transmembrane helix</keyword>
<dbReference type="EMBL" id="AUPZ01000004">
    <property type="protein sequence ID" value="EQB40009.1"/>
    <property type="molecule type" value="Genomic_DNA"/>
</dbReference>
<accession>T0KSN4</accession>
<comment type="caution">
    <text evidence="6">The sequence shown here is derived from an EMBL/GenBank/DDBJ whole genome shotgun (WGS) entry which is preliminary data.</text>
</comment>
<proteinExistence type="predicted"/>
<evidence type="ECO:0000256" key="2">
    <source>
        <dbReference type="ARBA" id="ARBA00022748"/>
    </source>
</evidence>
<organism evidence="6 7">
    <name type="scientific">Sulfurimonas hongkongensis</name>
    <dbReference type="NCBI Taxonomy" id="1172190"/>
    <lineage>
        <taxon>Bacteria</taxon>
        <taxon>Pseudomonadati</taxon>
        <taxon>Campylobacterota</taxon>
        <taxon>Epsilonproteobacteria</taxon>
        <taxon>Campylobacterales</taxon>
        <taxon>Sulfurimonadaceae</taxon>
        <taxon>Sulfurimonas</taxon>
    </lineage>
</organism>
<dbReference type="PROSITE" id="PS00194">
    <property type="entry name" value="THIOREDOXIN_1"/>
    <property type="match status" value="1"/>
</dbReference>
<dbReference type="InterPro" id="IPR050553">
    <property type="entry name" value="Thioredoxin_ResA/DsbE_sf"/>
</dbReference>
<dbReference type="PANTHER" id="PTHR42852:SF17">
    <property type="entry name" value="THIOREDOXIN-LIKE PROTEIN HI_1115"/>
    <property type="match status" value="1"/>
</dbReference>
<dbReference type="InterPro" id="IPR036249">
    <property type="entry name" value="Thioredoxin-like_sf"/>
</dbReference>
<dbReference type="InterPro" id="IPR017937">
    <property type="entry name" value="Thioredoxin_CS"/>
</dbReference>
<dbReference type="GO" id="GO:0016491">
    <property type="term" value="F:oxidoreductase activity"/>
    <property type="evidence" value="ECO:0007669"/>
    <property type="project" value="InterPro"/>
</dbReference>
<dbReference type="PROSITE" id="PS51352">
    <property type="entry name" value="THIOREDOXIN_2"/>
    <property type="match status" value="1"/>
</dbReference>
<gene>
    <name evidence="6" type="ORF">M947_03015</name>
</gene>
<evidence type="ECO:0000313" key="7">
    <source>
        <dbReference type="Proteomes" id="UP000015520"/>
    </source>
</evidence>
<feature type="domain" description="Thioredoxin" evidence="5">
    <location>
        <begin position="39"/>
        <end position="172"/>
    </location>
</feature>
<feature type="transmembrane region" description="Helical" evidence="4">
    <location>
        <begin position="18"/>
        <end position="35"/>
    </location>
</feature>
<dbReference type="InterPro" id="IPR013740">
    <property type="entry name" value="Redoxin"/>
</dbReference>
<dbReference type="InterPro" id="IPR013766">
    <property type="entry name" value="Thioredoxin_domain"/>
</dbReference>
<keyword evidence="3" id="KW-0676">Redox-active center</keyword>
<dbReference type="Pfam" id="PF08534">
    <property type="entry name" value="Redoxin"/>
    <property type="match status" value="1"/>
</dbReference>
<comment type="subcellular location">
    <subcellularLocation>
        <location evidence="1">Cell envelope</location>
    </subcellularLocation>
</comment>
<dbReference type="Proteomes" id="UP000015520">
    <property type="component" value="Unassembled WGS sequence"/>
</dbReference>
<dbReference type="PATRIC" id="fig|1172190.3.peg.588"/>
<dbReference type="SUPFAM" id="SSF52833">
    <property type="entry name" value="Thioredoxin-like"/>
    <property type="match status" value="1"/>
</dbReference>
<dbReference type="GO" id="GO:0030313">
    <property type="term" value="C:cell envelope"/>
    <property type="evidence" value="ECO:0007669"/>
    <property type="project" value="UniProtKB-SubCell"/>
</dbReference>
<dbReference type="AlphaFoldDB" id="T0KSN4"/>
<evidence type="ECO:0000256" key="1">
    <source>
        <dbReference type="ARBA" id="ARBA00004196"/>
    </source>
</evidence>
<dbReference type="eggNOG" id="COG0526">
    <property type="taxonomic scope" value="Bacteria"/>
</dbReference>
<sequence length="172" mass="20039">MTKSINIKQKLKKYIKEIALFIIIMTVIANLLSLYKSMDLNKQRLQEMSITLLDNTSYSHPKDKPILIHFWATWCPTCKIEASNIQSISQKYEVLSVAVNSGSDEKIKEYMSKNSFDFKVYNDESGFFAKEFKIAAYPTTFIYDKDRNLIFSEVGFTSTLGLYFRMWVADKF</sequence>
<dbReference type="GO" id="GO:0017004">
    <property type="term" value="P:cytochrome complex assembly"/>
    <property type="evidence" value="ECO:0007669"/>
    <property type="project" value="UniProtKB-KW"/>
</dbReference>
<evidence type="ECO:0000313" key="6">
    <source>
        <dbReference type="EMBL" id="EQB40009.1"/>
    </source>
</evidence>
<evidence type="ECO:0000259" key="5">
    <source>
        <dbReference type="PROSITE" id="PS51352"/>
    </source>
</evidence>
<keyword evidence="4" id="KW-0472">Membrane</keyword>
<keyword evidence="4" id="KW-0812">Transmembrane</keyword>
<reference evidence="6 7" key="1">
    <citation type="submission" date="2013-07" db="EMBL/GenBank/DDBJ databases">
        <title>Sulfurimonas hongkongensis AST-10 Genome Sequencing.</title>
        <authorList>
            <person name="Cai L."/>
            <person name="Zhang T."/>
        </authorList>
    </citation>
    <scope>NUCLEOTIDE SEQUENCE [LARGE SCALE GENOMIC DNA]</scope>
    <source>
        <strain evidence="6 7">AST-10</strain>
    </source>
</reference>
<protein>
    <recommendedName>
        <fullName evidence="5">Thioredoxin domain-containing protein</fullName>
    </recommendedName>
</protein>